<gene>
    <name evidence="1" type="ORF">Bhyg_00585</name>
</gene>
<evidence type="ECO:0000313" key="2">
    <source>
        <dbReference type="Proteomes" id="UP001151699"/>
    </source>
</evidence>
<evidence type="ECO:0000313" key="1">
    <source>
        <dbReference type="EMBL" id="KAJ6645379.1"/>
    </source>
</evidence>
<accession>A0A9Q0N9X7</accession>
<dbReference type="EMBL" id="WJQU01000001">
    <property type="protein sequence ID" value="KAJ6645379.1"/>
    <property type="molecule type" value="Genomic_DNA"/>
</dbReference>
<name>A0A9Q0N9X7_9DIPT</name>
<dbReference type="AlphaFoldDB" id="A0A9Q0N9X7"/>
<dbReference type="Proteomes" id="UP001151699">
    <property type="component" value="Chromosome A"/>
</dbReference>
<comment type="caution">
    <text evidence="1">The sequence shown here is derived from an EMBL/GenBank/DDBJ whole genome shotgun (WGS) entry which is preliminary data.</text>
</comment>
<protein>
    <submittedName>
        <fullName evidence="1">Uncharacterized protein</fullName>
    </submittedName>
</protein>
<keyword evidence="2" id="KW-1185">Reference proteome</keyword>
<organism evidence="1 2">
    <name type="scientific">Pseudolycoriella hygida</name>
    <dbReference type="NCBI Taxonomy" id="35572"/>
    <lineage>
        <taxon>Eukaryota</taxon>
        <taxon>Metazoa</taxon>
        <taxon>Ecdysozoa</taxon>
        <taxon>Arthropoda</taxon>
        <taxon>Hexapoda</taxon>
        <taxon>Insecta</taxon>
        <taxon>Pterygota</taxon>
        <taxon>Neoptera</taxon>
        <taxon>Endopterygota</taxon>
        <taxon>Diptera</taxon>
        <taxon>Nematocera</taxon>
        <taxon>Sciaroidea</taxon>
        <taxon>Sciaridae</taxon>
        <taxon>Pseudolycoriella</taxon>
    </lineage>
</organism>
<reference evidence="1" key="1">
    <citation type="submission" date="2022-07" db="EMBL/GenBank/DDBJ databases">
        <authorList>
            <person name="Trinca V."/>
            <person name="Uliana J.V.C."/>
            <person name="Torres T.T."/>
            <person name="Ward R.J."/>
            <person name="Monesi N."/>
        </authorList>
    </citation>
    <scope>NUCLEOTIDE SEQUENCE</scope>
    <source>
        <strain evidence="1">HSMRA1968</strain>
        <tissue evidence="1">Whole embryos</tissue>
    </source>
</reference>
<proteinExistence type="predicted"/>
<sequence length="41" mass="4435">MPERFKVTKTDESNSNLSLKDEESAIGLLGEKRGAGARIAD</sequence>